<dbReference type="InterPro" id="IPR011006">
    <property type="entry name" value="CheY-like_superfamily"/>
</dbReference>
<dbReference type="InterPro" id="IPR035965">
    <property type="entry name" value="PAS-like_dom_sf"/>
</dbReference>
<dbReference type="InterPro" id="IPR003594">
    <property type="entry name" value="HATPase_dom"/>
</dbReference>
<dbReference type="Gene3D" id="3.30.450.20">
    <property type="entry name" value="PAS domain"/>
    <property type="match status" value="2"/>
</dbReference>
<dbReference type="SMART" id="SM00448">
    <property type="entry name" value="REC"/>
    <property type="match status" value="1"/>
</dbReference>
<sequence length="942" mass="103554">MLPERADWTDVLPQTDHVVFFKSVDWAQTALGPLQYWGTALRMYTHMVMSDSRAATLYWGPDRIAVYNASFVPLAAGAHPHLMGQPFAYGFPELDPFIGPLFEEGVRSGQAQDVVESPMMVERSGYREEAFFTGNFTPIRGVDGDVEGFYNALFEVTVQKISDRRKTMLNILTTPDTLTTAAVYSHIIASIATDPLDVPMAILHEADTDAESGKTILRVRGQLGIPVGHALLRDEQDIEDTAGIMPLCRQASAGRVLTTPDERFEGVEWLGFNQAPETVVTMALSTQTRLFGFLTIGTNPYRPFTAMCEQFFKDLSGTASNLLAAALDADNLRRDQQQLQSDLEFSNMKVRHLVEHASIGMAHAKPDGGLLWANDKFFSLAGLSPEKTKAIDNIYALISDDDQQRAREAWARVFDDEQDVSAEFRLQQDFKPPVGDSVPAQIQLMAFPFKEHGITVSGMLCATDISHLKWAEAWQARIAQDARDAKRQQEAFIDVVSHEMRNPLSAIMHCADSIFMALDDVKSGEGVSMIPGPILDALTANVSAASVILDCCKHQKRIIDDVLTLSRLEATLLSVKPAAVRPSQLVDSVIAMFATELRSKSITTKVVAEPSITELHIDYLNLDPSRVVQIFINLLTNAIKFMKAEGEKSLEVRYGATLSPPRATDEAALVPEGIHWAPRGKNASDDLDSPGFGSGAVVYLTFSLSDTGIGLRPDEVDNIFERFQQANVTTHVTYGGSGLGLFISKELTERMAGEIGVMSEPGEGTMFVFYIKTRRSIEKSAMTTATTTLLPVRHLPTVSLPHPTASSRLRTLLVEDNLVNQKVLDKHLTRCDCDVEVANHGAEALDILRTPGSFFDIILMDMQMPIMDGLACTREIRALEKAGTLLGRVPIIAVTANARPAQIESAMAAGADRVMQKPYKAADLVTLMRELTRGGRRHDSII</sequence>
<organism evidence="6 7">
    <name type="scientific">Ophiobolus disseminans</name>
    <dbReference type="NCBI Taxonomy" id="1469910"/>
    <lineage>
        <taxon>Eukaryota</taxon>
        <taxon>Fungi</taxon>
        <taxon>Dikarya</taxon>
        <taxon>Ascomycota</taxon>
        <taxon>Pezizomycotina</taxon>
        <taxon>Dothideomycetes</taxon>
        <taxon>Pleosporomycetidae</taxon>
        <taxon>Pleosporales</taxon>
        <taxon>Pleosporineae</taxon>
        <taxon>Phaeosphaeriaceae</taxon>
        <taxon>Ophiobolus</taxon>
    </lineage>
</organism>
<evidence type="ECO:0000259" key="4">
    <source>
        <dbReference type="PROSITE" id="PS50110"/>
    </source>
</evidence>
<accession>A0A6A6ZDG5</accession>
<dbReference type="InterPro" id="IPR001789">
    <property type="entry name" value="Sig_transdc_resp-reg_receiver"/>
</dbReference>
<dbReference type="PANTHER" id="PTHR43719:SF31">
    <property type="entry name" value="HISTIDINE KINASE"/>
    <property type="match status" value="1"/>
</dbReference>
<keyword evidence="1 2" id="KW-0597">Phosphoprotein</keyword>
<dbReference type="InterPro" id="IPR004358">
    <property type="entry name" value="Sig_transdc_His_kin-like_C"/>
</dbReference>
<dbReference type="Gene3D" id="3.30.565.10">
    <property type="entry name" value="Histidine kinase-like ATPase, C-terminal domain"/>
    <property type="match status" value="1"/>
</dbReference>
<dbReference type="Pfam" id="PF00072">
    <property type="entry name" value="Response_reg"/>
    <property type="match status" value="1"/>
</dbReference>
<dbReference type="Pfam" id="PF00512">
    <property type="entry name" value="HisKA"/>
    <property type="match status" value="1"/>
</dbReference>
<dbReference type="SUPFAM" id="SSF55874">
    <property type="entry name" value="ATPase domain of HSP90 chaperone/DNA topoisomerase II/histidine kinase"/>
    <property type="match status" value="1"/>
</dbReference>
<dbReference type="Pfam" id="PF02518">
    <property type="entry name" value="HATPase_c"/>
    <property type="match status" value="1"/>
</dbReference>
<dbReference type="PROSITE" id="PS50110">
    <property type="entry name" value="RESPONSE_REGULATORY"/>
    <property type="match status" value="1"/>
</dbReference>
<dbReference type="Proteomes" id="UP000799424">
    <property type="component" value="Unassembled WGS sequence"/>
</dbReference>
<feature type="modified residue" description="4-aspartylphosphate" evidence="2">
    <location>
        <position position="861"/>
    </location>
</feature>
<dbReference type="SUPFAM" id="SSF55785">
    <property type="entry name" value="PYP-like sensor domain (PAS domain)"/>
    <property type="match status" value="1"/>
</dbReference>
<dbReference type="InterPro" id="IPR036890">
    <property type="entry name" value="HATPase_C_sf"/>
</dbReference>
<dbReference type="CDD" id="cd00082">
    <property type="entry name" value="HisKA"/>
    <property type="match status" value="1"/>
</dbReference>
<dbReference type="InterPro" id="IPR050956">
    <property type="entry name" value="2C_system_His_kinase"/>
</dbReference>
<name>A0A6A6ZDG5_9PLEO</name>
<dbReference type="SMART" id="SM00388">
    <property type="entry name" value="HisKA"/>
    <property type="match status" value="1"/>
</dbReference>
<protein>
    <submittedName>
        <fullName evidence="6">Uncharacterized protein</fullName>
    </submittedName>
</protein>
<evidence type="ECO:0000256" key="1">
    <source>
        <dbReference type="ARBA" id="ARBA00022553"/>
    </source>
</evidence>
<dbReference type="InterPro" id="IPR000014">
    <property type="entry name" value="PAS"/>
</dbReference>
<dbReference type="InterPro" id="IPR005467">
    <property type="entry name" value="His_kinase_dom"/>
</dbReference>
<evidence type="ECO:0000256" key="2">
    <source>
        <dbReference type="PROSITE-ProRule" id="PRU00169"/>
    </source>
</evidence>
<dbReference type="OrthoDB" id="60033at2759"/>
<proteinExistence type="predicted"/>
<dbReference type="CDD" id="cd00130">
    <property type="entry name" value="PAS"/>
    <property type="match status" value="1"/>
</dbReference>
<dbReference type="AlphaFoldDB" id="A0A6A6ZDG5"/>
<gene>
    <name evidence="6" type="ORF">CC86DRAFT_307940</name>
</gene>
<reference evidence="6" key="1">
    <citation type="journal article" date="2020" name="Stud. Mycol.">
        <title>101 Dothideomycetes genomes: a test case for predicting lifestyles and emergence of pathogens.</title>
        <authorList>
            <person name="Haridas S."/>
            <person name="Albert R."/>
            <person name="Binder M."/>
            <person name="Bloem J."/>
            <person name="Labutti K."/>
            <person name="Salamov A."/>
            <person name="Andreopoulos B."/>
            <person name="Baker S."/>
            <person name="Barry K."/>
            <person name="Bills G."/>
            <person name="Bluhm B."/>
            <person name="Cannon C."/>
            <person name="Castanera R."/>
            <person name="Culley D."/>
            <person name="Daum C."/>
            <person name="Ezra D."/>
            <person name="Gonzalez J."/>
            <person name="Henrissat B."/>
            <person name="Kuo A."/>
            <person name="Liang C."/>
            <person name="Lipzen A."/>
            <person name="Lutzoni F."/>
            <person name="Magnuson J."/>
            <person name="Mondo S."/>
            <person name="Nolan M."/>
            <person name="Ohm R."/>
            <person name="Pangilinan J."/>
            <person name="Park H.-J."/>
            <person name="Ramirez L."/>
            <person name="Alfaro M."/>
            <person name="Sun H."/>
            <person name="Tritt A."/>
            <person name="Yoshinaga Y."/>
            <person name="Zwiers L.-H."/>
            <person name="Turgeon B."/>
            <person name="Goodwin S."/>
            <person name="Spatafora J."/>
            <person name="Crous P."/>
            <person name="Grigoriev I."/>
        </authorList>
    </citation>
    <scope>NUCLEOTIDE SEQUENCE</scope>
    <source>
        <strain evidence="6">CBS 113818</strain>
    </source>
</reference>
<evidence type="ECO:0000259" key="3">
    <source>
        <dbReference type="PROSITE" id="PS50109"/>
    </source>
</evidence>
<dbReference type="SUPFAM" id="SSF47384">
    <property type="entry name" value="Homodimeric domain of signal transducing histidine kinase"/>
    <property type="match status" value="1"/>
</dbReference>
<evidence type="ECO:0000259" key="5">
    <source>
        <dbReference type="PROSITE" id="PS50112"/>
    </source>
</evidence>
<feature type="domain" description="Histidine kinase" evidence="3">
    <location>
        <begin position="495"/>
        <end position="775"/>
    </location>
</feature>
<dbReference type="InterPro" id="IPR003661">
    <property type="entry name" value="HisK_dim/P_dom"/>
</dbReference>
<dbReference type="InterPro" id="IPR036097">
    <property type="entry name" value="HisK_dim/P_sf"/>
</dbReference>
<dbReference type="SMART" id="SM00091">
    <property type="entry name" value="PAS"/>
    <property type="match status" value="1"/>
</dbReference>
<dbReference type="CDD" id="cd17546">
    <property type="entry name" value="REC_hyHK_CKI1_RcsC-like"/>
    <property type="match status" value="1"/>
</dbReference>
<dbReference type="PROSITE" id="PS50112">
    <property type="entry name" value="PAS"/>
    <property type="match status" value="1"/>
</dbReference>
<dbReference type="GO" id="GO:0000155">
    <property type="term" value="F:phosphorelay sensor kinase activity"/>
    <property type="evidence" value="ECO:0007669"/>
    <property type="project" value="InterPro"/>
</dbReference>
<feature type="domain" description="Response regulatory" evidence="4">
    <location>
        <begin position="810"/>
        <end position="932"/>
    </location>
</feature>
<dbReference type="SUPFAM" id="SSF52172">
    <property type="entry name" value="CheY-like"/>
    <property type="match status" value="1"/>
</dbReference>
<dbReference type="PRINTS" id="PR00344">
    <property type="entry name" value="BCTRLSENSOR"/>
</dbReference>
<dbReference type="Gene3D" id="1.10.287.130">
    <property type="match status" value="1"/>
</dbReference>
<dbReference type="PANTHER" id="PTHR43719">
    <property type="entry name" value="TWO-COMPONENT HISTIDINE KINASE"/>
    <property type="match status" value="1"/>
</dbReference>
<evidence type="ECO:0000313" key="7">
    <source>
        <dbReference type="Proteomes" id="UP000799424"/>
    </source>
</evidence>
<keyword evidence="7" id="KW-1185">Reference proteome</keyword>
<dbReference type="PROSITE" id="PS50109">
    <property type="entry name" value="HIS_KIN"/>
    <property type="match status" value="1"/>
</dbReference>
<dbReference type="EMBL" id="MU006247">
    <property type="protein sequence ID" value="KAF2819036.1"/>
    <property type="molecule type" value="Genomic_DNA"/>
</dbReference>
<evidence type="ECO:0000313" key="6">
    <source>
        <dbReference type="EMBL" id="KAF2819036.1"/>
    </source>
</evidence>
<dbReference type="Gene3D" id="3.40.50.2300">
    <property type="match status" value="1"/>
</dbReference>
<feature type="domain" description="PAS" evidence="5">
    <location>
        <begin position="346"/>
        <end position="417"/>
    </location>
</feature>
<dbReference type="SMART" id="SM00387">
    <property type="entry name" value="HATPase_c"/>
    <property type="match status" value="1"/>
</dbReference>